<dbReference type="SUPFAM" id="SSF53328">
    <property type="entry name" value="Formyltransferase"/>
    <property type="match status" value="1"/>
</dbReference>
<comment type="caution">
    <text evidence="8">The sequence shown here is derived from an EMBL/GenBank/DDBJ whole genome shotgun (WGS) entry which is preliminary data.</text>
</comment>
<feature type="domain" description="Formyl transferase N-terminal" evidence="6">
    <location>
        <begin position="37"/>
        <end position="173"/>
    </location>
</feature>
<proteinExistence type="predicted"/>
<dbReference type="RefSeq" id="WP_180284183.1">
    <property type="nucleotide sequence ID" value="NZ_JABFDB010000018.1"/>
</dbReference>
<dbReference type="InterPro" id="IPR002376">
    <property type="entry name" value="Formyl_transf_N"/>
</dbReference>
<evidence type="ECO:0000313" key="8">
    <source>
        <dbReference type="EMBL" id="NYZ22402.1"/>
    </source>
</evidence>
<organism evidence="8 9">
    <name type="scientific">Azospirillum oleiclasticum</name>
    <dbReference type="NCBI Taxonomy" id="2735135"/>
    <lineage>
        <taxon>Bacteria</taxon>
        <taxon>Pseudomonadati</taxon>
        <taxon>Pseudomonadota</taxon>
        <taxon>Alphaproteobacteria</taxon>
        <taxon>Rhodospirillales</taxon>
        <taxon>Azospirillaceae</taxon>
        <taxon>Azospirillum</taxon>
    </lineage>
</organism>
<evidence type="ECO:0000259" key="6">
    <source>
        <dbReference type="Pfam" id="PF00551"/>
    </source>
</evidence>
<dbReference type="InterPro" id="IPR037022">
    <property type="entry name" value="Formyl_trans_C_sf"/>
</dbReference>
<evidence type="ECO:0000259" key="7">
    <source>
        <dbReference type="Pfam" id="PF02911"/>
    </source>
</evidence>
<dbReference type="EMBL" id="JABFDB010000018">
    <property type="protein sequence ID" value="NYZ22402.1"/>
    <property type="molecule type" value="Genomic_DNA"/>
</dbReference>
<dbReference type="InterPro" id="IPR036477">
    <property type="entry name" value="Formyl_transf_N_sf"/>
</dbReference>
<dbReference type="Gene3D" id="3.10.25.10">
    <property type="entry name" value="Formyl transferase, C-terminal domain"/>
    <property type="match status" value="1"/>
</dbReference>
<dbReference type="EC" id="2.1.2.9" evidence="2"/>
<gene>
    <name evidence="8" type="ORF">HND93_22060</name>
</gene>
<accession>A0ABX2TGV1</accession>
<keyword evidence="9" id="KW-1185">Reference proteome</keyword>
<sequence length="323" mass="34007">MTRPLTLLVAAEEAAGLQLLQALAKTPHRIAAVLASGQAAAGTSVRQAAETAGLRVLPAERVRDPAFAETIRAEGVDLMLNAHSLHIVCPAVLEAPRFGAWNLHPGPLPRYAGLNAPSWAIFRGESRHAVTLHRMAAEIDAGPIAYEASFPIGPEDAALHLYVKCTRLGVPLMLRLVEAFAADAGGPPLRPMLPMGRQVFGRKPPNGGRVDWDWPAETVAAFVRACDFGPFPSPWGAPLALLDGQEVGLSRTRPGRRGRSGAAPGTVLSVDGIVAEIACGDGSVLVSQLVIDGRRQPAGDVLSPGRRLSGRSLHSQPVQVPTP</sequence>
<reference evidence="8 9" key="1">
    <citation type="submission" date="2020-05" db="EMBL/GenBank/DDBJ databases">
        <title>Azospirillum oleiclasticum sp. nov, a nitrogen-fixing and heavy crude oil-emulsifying bacterium isolated from the crude oil of Yumen Oilfield.</title>
        <authorList>
            <person name="Wu D."/>
            <person name="Cai M."/>
            <person name="Zhang X."/>
        </authorList>
    </citation>
    <scope>NUCLEOTIDE SEQUENCE [LARGE SCALE GENOMIC DNA]</scope>
    <source>
        <strain evidence="8 9">ROY-1-1-2</strain>
    </source>
</reference>
<dbReference type="PANTHER" id="PTHR11138">
    <property type="entry name" value="METHIONYL-TRNA FORMYLTRANSFERASE"/>
    <property type="match status" value="1"/>
</dbReference>
<evidence type="ECO:0000256" key="2">
    <source>
        <dbReference type="ARBA" id="ARBA00012261"/>
    </source>
</evidence>
<evidence type="ECO:0000256" key="1">
    <source>
        <dbReference type="ARBA" id="ARBA00002606"/>
    </source>
</evidence>
<protein>
    <recommendedName>
        <fullName evidence="3">Methionyl-tRNA formyltransferase</fullName>
        <ecNumber evidence="2">2.1.2.9</ecNumber>
    </recommendedName>
</protein>
<comment type="function">
    <text evidence="1">Attaches a formyl group to the free amino group of methionyl-tRNA(fMet). The formyl group appears to play a dual role in the initiator identity of N-formylmethionyl-tRNA by promoting its recognition by IF2 and preventing the misappropriation of this tRNA by the elongation apparatus.</text>
</comment>
<dbReference type="SUPFAM" id="SSF50486">
    <property type="entry name" value="FMT C-terminal domain-like"/>
    <property type="match status" value="1"/>
</dbReference>
<evidence type="ECO:0000256" key="3">
    <source>
        <dbReference type="ARBA" id="ARBA00016014"/>
    </source>
</evidence>
<dbReference type="InterPro" id="IPR005793">
    <property type="entry name" value="Formyl_trans_C"/>
</dbReference>
<feature type="compositionally biased region" description="Polar residues" evidence="5">
    <location>
        <begin position="312"/>
        <end position="323"/>
    </location>
</feature>
<dbReference type="Pfam" id="PF02911">
    <property type="entry name" value="Formyl_trans_C"/>
    <property type="match status" value="1"/>
</dbReference>
<feature type="region of interest" description="Disordered" evidence="5">
    <location>
        <begin position="296"/>
        <end position="323"/>
    </location>
</feature>
<dbReference type="InterPro" id="IPR011034">
    <property type="entry name" value="Formyl_transferase-like_C_sf"/>
</dbReference>
<evidence type="ECO:0000256" key="4">
    <source>
        <dbReference type="ARBA" id="ARBA00048558"/>
    </source>
</evidence>
<dbReference type="Proteomes" id="UP000584642">
    <property type="component" value="Unassembled WGS sequence"/>
</dbReference>
<dbReference type="CDD" id="cd08369">
    <property type="entry name" value="FMT_core"/>
    <property type="match status" value="1"/>
</dbReference>
<name>A0ABX2TGV1_9PROT</name>
<feature type="domain" description="Formyl transferase C-terminal" evidence="7">
    <location>
        <begin position="206"/>
        <end position="295"/>
    </location>
</feature>
<evidence type="ECO:0000256" key="5">
    <source>
        <dbReference type="SAM" id="MobiDB-lite"/>
    </source>
</evidence>
<comment type="catalytic activity">
    <reaction evidence="4">
        <text>L-methionyl-tRNA(fMet) + (6R)-10-formyltetrahydrofolate = N-formyl-L-methionyl-tRNA(fMet) + (6S)-5,6,7,8-tetrahydrofolate + H(+)</text>
        <dbReference type="Rhea" id="RHEA:24380"/>
        <dbReference type="Rhea" id="RHEA-COMP:9952"/>
        <dbReference type="Rhea" id="RHEA-COMP:9953"/>
        <dbReference type="ChEBI" id="CHEBI:15378"/>
        <dbReference type="ChEBI" id="CHEBI:57453"/>
        <dbReference type="ChEBI" id="CHEBI:78530"/>
        <dbReference type="ChEBI" id="CHEBI:78844"/>
        <dbReference type="ChEBI" id="CHEBI:195366"/>
        <dbReference type="EC" id="2.1.2.9"/>
    </reaction>
</comment>
<dbReference type="Pfam" id="PF00551">
    <property type="entry name" value="Formyl_trans_N"/>
    <property type="match status" value="1"/>
</dbReference>
<dbReference type="Gene3D" id="3.40.50.170">
    <property type="entry name" value="Formyl transferase, N-terminal domain"/>
    <property type="match status" value="1"/>
</dbReference>
<evidence type="ECO:0000313" key="9">
    <source>
        <dbReference type="Proteomes" id="UP000584642"/>
    </source>
</evidence>
<dbReference type="PANTHER" id="PTHR11138:SF5">
    <property type="entry name" value="METHIONYL-TRNA FORMYLTRANSFERASE, MITOCHONDRIAL"/>
    <property type="match status" value="1"/>
</dbReference>